<dbReference type="InterPro" id="IPR006664">
    <property type="entry name" value="OMP_bac"/>
</dbReference>
<evidence type="ECO:0000256" key="2">
    <source>
        <dbReference type="ARBA" id="ARBA00023136"/>
    </source>
</evidence>
<dbReference type="Proteomes" id="UP001484535">
    <property type="component" value="Unassembled WGS sequence"/>
</dbReference>
<keyword evidence="3" id="KW-0998">Cell outer membrane</keyword>
<dbReference type="PANTHER" id="PTHR30329">
    <property type="entry name" value="STATOR ELEMENT OF FLAGELLAR MOTOR COMPLEX"/>
    <property type="match status" value="1"/>
</dbReference>
<evidence type="ECO:0000259" key="7">
    <source>
        <dbReference type="PROSITE" id="PS51123"/>
    </source>
</evidence>
<dbReference type="Pfam" id="PF00691">
    <property type="entry name" value="OmpA"/>
    <property type="match status" value="1"/>
</dbReference>
<evidence type="ECO:0000256" key="6">
    <source>
        <dbReference type="SAM" id="SignalP"/>
    </source>
</evidence>
<evidence type="ECO:0000256" key="4">
    <source>
        <dbReference type="PROSITE-ProRule" id="PRU00473"/>
    </source>
</evidence>
<feature type="domain" description="OmpA-like" evidence="7">
    <location>
        <begin position="72"/>
        <end position="195"/>
    </location>
</feature>
<comment type="subcellular location">
    <subcellularLocation>
        <location evidence="1">Cell outer membrane</location>
    </subcellularLocation>
</comment>
<accession>A0ABV0D081</accession>
<name>A0ABV0D081_9SPHN</name>
<feature type="signal peptide" evidence="6">
    <location>
        <begin position="1"/>
        <end position="24"/>
    </location>
</feature>
<feature type="compositionally biased region" description="Polar residues" evidence="5">
    <location>
        <begin position="40"/>
        <end position="54"/>
    </location>
</feature>
<dbReference type="CDD" id="cd07185">
    <property type="entry name" value="OmpA_C-like"/>
    <property type="match status" value="1"/>
</dbReference>
<dbReference type="SUPFAM" id="SSF103088">
    <property type="entry name" value="OmpA-like"/>
    <property type="match status" value="1"/>
</dbReference>
<dbReference type="PROSITE" id="PS51257">
    <property type="entry name" value="PROKAR_LIPOPROTEIN"/>
    <property type="match status" value="1"/>
</dbReference>
<evidence type="ECO:0000313" key="9">
    <source>
        <dbReference type="Proteomes" id="UP001484535"/>
    </source>
</evidence>
<comment type="caution">
    <text evidence="8">The sequence shown here is derived from an EMBL/GenBank/DDBJ whole genome shotgun (WGS) entry which is preliminary data.</text>
</comment>
<evidence type="ECO:0000256" key="3">
    <source>
        <dbReference type="ARBA" id="ARBA00023237"/>
    </source>
</evidence>
<keyword evidence="2 4" id="KW-0472">Membrane</keyword>
<evidence type="ECO:0000313" key="8">
    <source>
        <dbReference type="EMBL" id="MEN7537487.1"/>
    </source>
</evidence>
<dbReference type="EMBL" id="JBDLBR010000003">
    <property type="protein sequence ID" value="MEN7537487.1"/>
    <property type="molecule type" value="Genomic_DNA"/>
</dbReference>
<feature type="region of interest" description="Disordered" evidence="5">
    <location>
        <begin position="29"/>
        <end position="79"/>
    </location>
</feature>
<dbReference type="InterPro" id="IPR050330">
    <property type="entry name" value="Bact_OuterMem_StrucFunc"/>
</dbReference>
<gene>
    <name evidence="8" type="ORF">ABDJ38_09910</name>
</gene>
<evidence type="ECO:0000256" key="1">
    <source>
        <dbReference type="ARBA" id="ARBA00004442"/>
    </source>
</evidence>
<dbReference type="RefSeq" id="WP_346784941.1">
    <property type="nucleotide sequence ID" value="NZ_JBDLBR010000003.1"/>
</dbReference>
<feature type="chain" id="PRO_5046867893" evidence="6">
    <location>
        <begin position="25"/>
        <end position="212"/>
    </location>
</feature>
<dbReference type="PRINTS" id="PR01021">
    <property type="entry name" value="OMPADOMAIN"/>
</dbReference>
<keyword evidence="6" id="KW-0732">Signal</keyword>
<dbReference type="PROSITE" id="PS51123">
    <property type="entry name" value="OMPA_2"/>
    <property type="match status" value="1"/>
</dbReference>
<dbReference type="InterPro" id="IPR036737">
    <property type="entry name" value="OmpA-like_sf"/>
</dbReference>
<organism evidence="8 9">
    <name type="scientific">Aurantiacibacter flavus</name>
    <dbReference type="NCBI Taxonomy" id="3145232"/>
    <lineage>
        <taxon>Bacteria</taxon>
        <taxon>Pseudomonadati</taxon>
        <taxon>Pseudomonadota</taxon>
        <taxon>Alphaproteobacteria</taxon>
        <taxon>Sphingomonadales</taxon>
        <taxon>Erythrobacteraceae</taxon>
        <taxon>Aurantiacibacter</taxon>
    </lineage>
</organism>
<dbReference type="InterPro" id="IPR006665">
    <property type="entry name" value="OmpA-like"/>
</dbReference>
<evidence type="ECO:0000256" key="5">
    <source>
        <dbReference type="SAM" id="MobiDB-lite"/>
    </source>
</evidence>
<protein>
    <submittedName>
        <fullName evidence="8">OmpA family protein</fullName>
    </submittedName>
</protein>
<sequence>MTRPIKSAPAARVIAAVLLASALAACEVRRDGPEEAEPTPTDTANPFGTPSATPSPGGVSIIREEIVETPSPTPEPPEPIDVVLPFPDGTDISPDAEELLELVLQSDAVREGWPIVLAGHTDSVGNDQANLRASRSRAENVAAWLIERGIANERIKVIAFGEQNPLVPNAKSDGSPDEVGRRRNRRVELTIAPPPADNEKPGENQGDTTEVS</sequence>
<dbReference type="Gene3D" id="3.30.1330.60">
    <property type="entry name" value="OmpA-like domain"/>
    <property type="match status" value="1"/>
</dbReference>
<keyword evidence="9" id="KW-1185">Reference proteome</keyword>
<feature type="region of interest" description="Disordered" evidence="5">
    <location>
        <begin position="165"/>
        <end position="212"/>
    </location>
</feature>
<reference evidence="8 9" key="1">
    <citation type="submission" date="2024-05" db="EMBL/GenBank/DDBJ databases">
        <authorList>
            <person name="Park S."/>
        </authorList>
    </citation>
    <scope>NUCLEOTIDE SEQUENCE [LARGE SCALE GENOMIC DNA]</scope>
    <source>
        <strain evidence="8 9">DGU5</strain>
    </source>
</reference>
<dbReference type="PANTHER" id="PTHR30329:SF21">
    <property type="entry name" value="LIPOPROTEIN YIAD-RELATED"/>
    <property type="match status" value="1"/>
</dbReference>
<proteinExistence type="predicted"/>